<reference evidence="2 3" key="1">
    <citation type="submission" date="2014-07" db="EMBL/GenBank/DDBJ databases">
        <title>Whole Genome Sequence of the Amycolatopsis methanolica 239.</title>
        <authorList>
            <person name="Tang B."/>
        </authorList>
    </citation>
    <scope>NUCLEOTIDE SEQUENCE [LARGE SCALE GENOMIC DNA]</scope>
    <source>
        <strain evidence="2 3">239</strain>
    </source>
</reference>
<dbReference type="Proteomes" id="UP000062973">
    <property type="component" value="Chromosome"/>
</dbReference>
<accession>A0A076MQC6</accession>
<keyword evidence="2" id="KW-0413">Isomerase</keyword>
<dbReference type="PANTHER" id="PTHR43802">
    <property type="entry name" value="ENOYL-COA HYDRATASE"/>
    <property type="match status" value="1"/>
</dbReference>
<evidence type="ECO:0000256" key="1">
    <source>
        <dbReference type="ARBA" id="ARBA00005254"/>
    </source>
</evidence>
<dbReference type="PATRIC" id="fig|1068978.7.peg.2990"/>
<comment type="similarity">
    <text evidence="1">Belongs to the enoyl-CoA hydratase/isomerase family.</text>
</comment>
<dbReference type="PANTHER" id="PTHR43802:SF1">
    <property type="entry name" value="IP11341P-RELATED"/>
    <property type="match status" value="1"/>
</dbReference>
<dbReference type="InterPro" id="IPR029045">
    <property type="entry name" value="ClpP/crotonase-like_dom_sf"/>
</dbReference>
<proteinExistence type="inferred from homology"/>
<dbReference type="SUPFAM" id="SSF52096">
    <property type="entry name" value="ClpP/crotonase"/>
    <property type="match status" value="1"/>
</dbReference>
<dbReference type="CDD" id="cd06558">
    <property type="entry name" value="crotonase-like"/>
    <property type="match status" value="1"/>
</dbReference>
<dbReference type="STRING" id="1068978.AMETH_2802"/>
<dbReference type="Pfam" id="PF00378">
    <property type="entry name" value="ECH_1"/>
    <property type="match status" value="1"/>
</dbReference>
<dbReference type="OrthoDB" id="3207739at2"/>
<sequence>MTVGIAALADGAAHDPLLDDAGQARRPLVVVDLDEPVPADVVDAAARAARSSERILVGVACRAVDDERWALADALDLTFAAAGCGSGPQFVASDDPAGDAEVLRQAAEANPQAALVLRQVLRASGRLDVAAALDVESFAYSTLLGGPEFARWLSGRGNRPLPPPATEPPVLLARDGDVLRVTLNRPGRRNAYGREVRDALADALRAAAAEDCRVVLDGAGPAFCSGGDLDEFGTTPDLVTAHFVRTRAGAARALHAIAGRAEVRVHGACVGAGIELAAFAGRVVAHANTVFRLPEAAMGLIPGAGGTVSVPRRIGRWRTLWPALSGRPLSAVTALDWGLVDAIEDGF</sequence>
<evidence type="ECO:0000313" key="3">
    <source>
        <dbReference type="Proteomes" id="UP000062973"/>
    </source>
</evidence>
<dbReference type="RefSeq" id="WP_017987887.1">
    <property type="nucleotide sequence ID" value="NZ_AQUL01000002.1"/>
</dbReference>
<organism evidence="2 3">
    <name type="scientific">Amycolatopsis methanolica 239</name>
    <dbReference type="NCBI Taxonomy" id="1068978"/>
    <lineage>
        <taxon>Bacteria</taxon>
        <taxon>Bacillati</taxon>
        <taxon>Actinomycetota</taxon>
        <taxon>Actinomycetes</taxon>
        <taxon>Pseudonocardiales</taxon>
        <taxon>Pseudonocardiaceae</taxon>
        <taxon>Amycolatopsis</taxon>
        <taxon>Amycolatopsis methanolica group</taxon>
    </lineage>
</organism>
<dbReference type="Gene3D" id="3.90.226.10">
    <property type="entry name" value="2-enoyl-CoA Hydratase, Chain A, domain 1"/>
    <property type="match status" value="1"/>
</dbReference>
<keyword evidence="3" id="KW-1185">Reference proteome</keyword>
<gene>
    <name evidence="2" type="primary">paaG</name>
    <name evidence="2" type="ORF">AMETH_2802</name>
</gene>
<dbReference type="InterPro" id="IPR001753">
    <property type="entry name" value="Enoyl-CoA_hydra/iso"/>
</dbReference>
<protein>
    <submittedName>
        <fullName evidence="2">Enoyl-CoA hydratase/isomerase</fullName>
    </submittedName>
</protein>
<dbReference type="eggNOG" id="COG1024">
    <property type="taxonomic scope" value="Bacteria"/>
</dbReference>
<dbReference type="EMBL" id="CP009110">
    <property type="protein sequence ID" value="AIJ22894.1"/>
    <property type="molecule type" value="Genomic_DNA"/>
</dbReference>
<dbReference type="KEGG" id="amq:AMETH_2802"/>
<dbReference type="GO" id="GO:0016853">
    <property type="term" value="F:isomerase activity"/>
    <property type="evidence" value="ECO:0007669"/>
    <property type="project" value="UniProtKB-KW"/>
</dbReference>
<dbReference type="HOGENOM" id="CLU_046982_0_0_11"/>
<evidence type="ECO:0000313" key="2">
    <source>
        <dbReference type="EMBL" id="AIJ22894.1"/>
    </source>
</evidence>
<name>A0A076MQC6_AMYME</name>
<dbReference type="AlphaFoldDB" id="A0A076MQC6"/>